<comment type="function">
    <text evidence="10">Confers DNA tethering and processivity to DNA polymerases and other proteins. Acts as a clamp, forming a ring around DNA (a reaction catalyzed by the clamp-loading complex) which diffuses in an ATP-independent manner freely and bidirectionally along dsDNA. Initially characterized for its ability to contact the catalytic subunit of DNA polymerase III (Pol III), a complex, multichain enzyme responsible for most of the replicative synthesis in bacteria; Pol III exhibits 3'-5' exonuclease proofreading activity. The beta chain is required for initiation of replication as well as for processivity of DNA replication.</text>
</comment>
<dbReference type="GO" id="GO:0003677">
    <property type="term" value="F:DNA binding"/>
    <property type="evidence" value="ECO:0007669"/>
    <property type="project" value="UniProtKB-UniRule"/>
</dbReference>
<proteinExistence type="inferred from homology"/>
<protein>
    <recommendedName>
        <fullName evidence="3 10">Beta sliding clamp</fullName>
    </recommendedName>
</protein>
<comment type="subunit">
    <text evidence="10">Forms a ring-shaped head-to-tail homodimer around DNA.</text>
</comment>
<dbReference type="PIRSF" id="PIRSF000804">
    <property type="entry name" value="DNA_pol_III_b"/>
    <property type="match status" value="1"/>
</dbReference>
<evidence type="ECO:0000259" key="12">
    <source>
        <dbReference type="Pfam" id="PF02767"/>
    </source>
</evidence>
<reference evidence="14 15" key="1">
    <citation type="journal article" date="2014" name="Antonie Van Leeuwenhoek">
        <title>Hyphomonas beringensis sp. nov. and Hyphomonas chukchiensis sp. nov., isolated from surface seawater of the Bering Sea and Chukchi Sea.</title>
        <authorList>
            <person name="Li C."/>
            <person name="Lai Q."/>
            <person name="Li G."/>
            <person name="Dong C."/>
            <person name="Wang J."/>
            <person name="Liao Y."/>
            <person name="Shao Z."/>
        </authorList>
    </citation>
    <scope>NUCLEOTIDE SEQUENCE [LARGE SCALE GENOMIC DNA]</scope>
    <source>
        <strain evidence="14 15">22II1-22F38</strain>
    </source>
</reference>
<keyword evidence="5 10" id="KW-0808">Transferase</keyword>
<evidence type="ECO:0000313" key="14">
    <source>
        <dbReference type="EMBL" id="KCZ64977.1"/>
    </source>
</evidence>
<evidence type="ECO:0000256" key="4">
    <source>
        <dbReference type="ARBA" id="ARBA00022490"/>
    </source>
</evidence>
<dbReference type="GO" id="GO:0009360">
    <property type="term" value="C:DNA polymerase III complex"/>
    <property type="evidence" value="ECO:0007669"/>
    <property type="project" value="InterPro"/>
</dbReference>
<dbReference type="EMBL" id="AWFH01000001">
    <property type="protein sequence ID" value="KCZ64977.1"/>
    <property type="molecule type" value="Genomic_DNA"/>
</dbReference>
<dbReference type="CDD" id="cd00140">
    <property type="entry name" value="beta_clamp"/>
    <property type="match status" value="1"/>
</dbReference>
<dbReference type="InterPro" id="IPR022634">
    <property type="entry name" value="DNA_polIII_beta_N"/>
</dbReference>
<evidence type="ECO:0000313" key="15">
    <source>
        <dbReference type="Proteomes" id="UP000024547"/>
    </source>
</evidence>
<dbReference type="PATRIC" id="fig|1280948.3.peg.187"/>
<evidence type="ECO:0000259" key="11">
    <source>
        <dbReference type="Pfam" id="PF00712"/>
    </source>
</evidence>
<evidence type="ECO:0000256" key="3">
    <source>
        <dbReference type="ARBA" id="ARBA00021035"/>
    </source>
</evidence>
<evidence type="ECO:0000256" key="2">
    <source>
        <dbReference type="ARBA" id="ARBA00010752"/>
    </source>
</evidence>
<dbReference type="InterPro" id="IPR022635">
    <property type="entry name" value="DNA_polIII_beta_C"/>
</dbReference>
<dbReference type="NCBIfam" id="TIGR00663">
    <property type="entry name" value="dnan"/>
    <property type="match status" value="1"/>
</dbReference>
<keyword evidence="4 10" id="KW-0963">Cytoplasm</keyword>
<dbReference type="Pfam" id="PF02767">
    <property type="entry name" value="DNA_pol3_beta_2"/>
    <property type="match status" value="1"/>
</dbReference>
<evidence type="ECO:0000256" key="8">
    <source>
        <dbReference type="ARBA" id="ARBA00022932"/>
    </source>
</evidence>
<sequence>MAVPGGAGSKYEEFRAASGGLPRTERTMKLTIERGDLLNALSHVQNVVERRNTIPILSNVLLQAGNGELKLTATDLDIEAVDSADASVSREGAVTAPAGTLFDVVRKLPAGSEVELEVQPEGQRLAITAGRSHFELPTLPASDFQTMSSDDTPTKFSLGAKEFARLIDKTRFAISTEETRYYLNGVYLHGAKTDDGSAVLRTVATDGHRLALAELPAPAGSENLEGIIVPRKAIAEARRLVDGVEDDIDVEVSDTKIVVRAGRAVLTSKLIDGSFPDYSRVIPKGNDKKLTIDNKAFEAAVDRVSTVSAERSRSVKMSLSDGKLVLAVNHAETGVGNEELEAEYGSDAMEIGFNAKYLLDIAGQIEAVEAEFMFSDPASPALVLDPSDDSARYVLMPLRV</sequence>
<comment type="similarity">
    <text evidence="2 10">Belongs to the beta sliding clamp family.</text>
</comment>
<dbReference type="STRING" id="1280948.HY36_00980"/>
<evidence type="ECO:0000256" key="10">
    <source>
        <dbReference type="PIRNR" id="PIRNR000804"/>
    </source>
</evidence>
<dbReference type="InterPro" id="IPR022637">
    <property type="entry name" value="DNA_polIII_beta_cen"/>
</dbReference>
<evidence type="ECO:0000256" key="7">
    <source>
        <dbReference type="ARBA" id="ARBA00022705"/>
    </source>
</evidence>
<dbReference type="Proteomes" id="UP000024547">
    <property type="component" value="Unassembled WGS sequence"/>
</dbReference>
<dbReference type="GO" id="GO:0006271">
    <property type="term" value="P:DNA strand elongation involved in DNA replication"/>
    <property type="evidence" value="ECO:0007669"/>
    <property type="project" value="TreeGrafter"/>
</dbReference>
<evidence type="ECO:0000256" key="6">
    <source>
        <dbReference type="ARBA" id="ARBA00022695"/>
    </source>
</evidence>
<dbReference type="Gene3D" id="3.10.150.10">
    <property type="entry name" value="DNA Polymerase III, subunit A, domain 2"/>
    <property type="match status" value="3"/>
</dbReference>
<keyword evidence="9" id="KW-0238">DNA-binding</keyword>
<dbReference type="PANTHER" id="PTHR30478">
    <property type="entry name" value="DNA POLYMERASE III SUBUNIT BETA"/>
    <property type="match status" value="1"/>
</dbReference>
<evidence type="ECO:0000259" key="13">
    <source>
        <dbReference type="Pfam" id="PF02768"/>
    </source>
</evidence>
<keyword evidence="7 10" id="KW-0235">DNA replication</keyword>
<dbReference type="Pfam" id="PF00712">
    <property type="entry name" value="DNA_pol3_beta"/>
    <property type="match status" value="1"/>
</dbReference>
<dbReference type="GO" id="GO:0008408">
    <property type="term" value="F:3'-5' exonuclease activity"/>
    <property type="evidence" value="ECO:0007669"/>
    <property type="project" value="InterPro"/>
</dbReference>
<dbReference type="PANTHER" id="PTHR30478:SF0">
    <property type="entry name" value="BETA SLIDING CLAMP"/>
    <property type="match status" value="1"/>
</dbReference>
<keyword evidence="6 10" id="KW-0548">Nucleotidyltransferase</keyword>
<evidence type="ECO:0000256" key="9">
    <source>
        <dbReference type="ARBA" id="ARBA00023125"/>
    </source>
</evidence>
<comment type="caution">
    <text evidence="14">The sequence shown here is derived from an EMBL/GenBank/DDBJ whole genome shotgun (WGS) entry which is preliminary data.</text>
</comment>
<name>A0A059EBT4_9PROT</name>
<gene>
    <name evidence="14" type="ORF">HY36_00980</name>
</gene>
<feature type="domain" description="DNA polymerase III beta sliding clamp C-terminal" evidence="13">
    <location>
        <begin position="280"/>
        <end position="399"/>
    </location>
</feature>
<dbReference type="SMART" id="SM00480">
    <property type="entry name" value="POL3Bc"/>
    <property type="match status" value="1"/>
</dbReference>
<evidence type="ECO:0000256" key="1">
    <source>
        <dbReference type="ARBA" id="ARBA00004496"/>
    </source>
</evidence>
<comment type="subcellular location">
    <subcellularLocation>
        <location evidence="1 10">Cytoplasm</location>
    </subcellularLocation>
</comment>
<dbReference type="InterPro" id="IPR001001">
    <property type="entry name" value="DNA_polIII_beta"/>
</dbReference>
<organism evidence="14 15">
    <name type="scientific">Hyphomonas atlantica</name>
    <dbReference type="NCBI Taxonomy" id="1280948"/>
    <lineage>
        <taxon>Bacteria</taxon>
        <taxon>Pseudomonadati</taxon>
        <taxon>Pseudomonadota</taxon>
        <taxon>Alphaproteobacteria</taxon>
        <taxon>Hyphomonadales</taxon>
        <taxon>Hyphomonadaceae</taxon>
        <taxon>Hyphomonas</taxon>
    </lineage>
</organism>
<dbReference type="AlphaFoldDB" id="A0A059EBT4"/>
<accession>A0A059EBT4</accession>
<dbReference type="eggNOG" id="COG0592">
    <property type="taxonomic scope" value="Bacteria"/>
</dbReference>
<evidence type="ECO:0000256" key="5">
    <source>
        <dbReference type="ARBA" id="ARBA00022679"/>
    </source>
</evidence>
<dbReference type="Pfam" id="PF02768">
    <property type="entry name" value="DNA_pol3_beta_3"/>
    <property type="match status" value="1"/>
</dbReference>
<keyword evidence="8 10" id="KW-0239">DNA-directed DNA polymerase</keyword>
<dbReference type="SUPFAM" id="SSF55979">
    <property type="entry name" value="DNA clamp"/>
    <property type="match status" value="3"/>
</dbReference>
<feature type="domain" description="DNA polymerase III beta sliding clamp N-terminal" evidence="11">
    <location>
        <begin position="28"/>
        <end position="147"/>
    </location>
</feature>
<dbReference type="GO" id="GO:0003887">
    <property type="term" value="F:DNA-directed DNA polymerase activity"/>
    <property type="evidence" value="ECO:0007669"/>
    <property type="project" value="UniProtKB-UniRule"/>
</dbReference>
<dbReference type="InterPro" id="IPR046938">
    <property type="entry name" value="DNA_clamp_sf"/>
</dbReference>
<keyword evidence="15" id="KW-1185">Reference proteome</keyword>
<dbReference type="GO" id="GO:0005737">
    <property type="term" value="C:cytoplasm"/>
    <property type="evidence" value="ECO:0007669"/>
    <property type="project" value="UniProtKB-SubCell"/>
</dbReference>
<feature type="domain" description="DNA polymerase III beta sliding clamp central" evidence="12">
    <location>
        <begin position="159"/>
        <end position="277"/>
    </location>
</feature>